<sequence length="160" mass="16757">MIAPSSAEAVRSAGGYLCDRALAGWNVTVLTADRADRPLRILGARRADLELALAAPVRPRPHAVAVDARCYGLDPRVRSIVQAALNDSAEVRLWGDLGGGLDLAGSEAPQPVPHRLSLAARAFKTHALAAVASPGDLDDGGATEMFQTSDLQRTPATGRE</sequence>
<protein>
    <submittedName>
        <fullName evidence="2">Uncharacterized protein</fullName>
    </submittedName>
</protein>
<dbReference type="RefSeq" id="WP_208255263.1">
    <property type="nucleotide sequence ID" value="NZ_JAGEOJ010000004.1"/>
</dbReference>
<evidence type="ECO:0000313" key="3">
    <source>
        <dbReference type="Proteomes" id="UP000669179"/>
    </source>
</evidence>
<organism evidence="2 3">
    <name type="scientific">Actinomadura barringtoniae</name>
    <dbReference type="NCBI Taxonomy" id="1427535"/>
    <lineage>
        <taxon>Bacteria</taxon>
        <taxon>Bacillati</taxon>
        <taxon>Actinomycetota</taxon>
        <taxon>Actinomycetes</taxon>
        <taxon>Streptosporangiales</taxon>
        <taxon>Thermomonosporaceae</taxon>
        <taxon>Actinomadura</taxon>
    </lineage>
</organism>
<evidence type="ECO:0000256" key="1">
    <source>
        <dbReference type="SAM" id="MobiDB-lite"/>
    </source>
</evidence>
<dbReference type="Proteomes" id="UP000669179">
    <property type="component" value="Unassembled WGS sequence"/>
</dbReference>
<accession>A0A939P859</accession>
<gene>
    <name evidence="2" type="ORF">J4573_11050</name>
</gene>
<keyword evidence="3" id="KW-1185">Reference proteome</keyword>
<feature type="region of interest" description="Disordered" evidence="1">
    <location>
        <begin position="138"/>
        <end position="160"/>
    </location>
</feature>
<comment type="caution">
    <text evidence="2">The sequence shown here is derived from an EMBL/GenBank/DDBJ whole genome shotgun (WGS) entry which is preliminary data.</text>
</comment>
<feature type="compositionally biased region" description="Polar residues" evidence="1">
    <location>
        <begin position="145"/>
        <end position="160"/>
    </location>
</feature>
<reference evidence="2" key="1">
    <citation type="submission" date="2021-03" db="EMBL/GenBank/DDBJ databases">
        <authorList>
            <person name="Kanchanasin P."/>
            <person name="Saeng-In P."/>
            <person name="Phongsopitanun W."/>
            <person name="Yuki M."/>
            <person name="Kudo T."/>
            <person name="Ohkuma M."/>
            <person name="Tanasupawat S."/>
        </authorList>
    </citation>
    <scope>NUCLEOTIDE SEQUENCE</scope>
    <source>
        <strain evidence="2">GKU 128</strain>
    </source>
</reference>
<proteinExistence type="predicted"/>
<dbReference type="AlphaFoldDB" id="A0A939P859"/>
<evidence type="ECO:0000313" key="2">
    <source>
        <dbReference type="EMBL" id="MBO2447626.1"/>
    </source>
</evidence>
<name>A0A939P859_9ACTN</name>
<dbReference type="EMBL" id="JAGEOJ010000004">
    <property type="protein sequence ID" value="MBO2447626.1"/>
    <property type="molecule type" value="Genomic_DNA"/>
</dbReference>